<dbReference type="EMBL" id="JAVRRA010024809">
    <property type="protein sequence ID" value="KAK5129105.1"/>
    <property type="molecule type" value="Genomic_DNA"/>
</dbReference>
<dbReference type="Gene3D" id="2.40.70.10">
    <property type="entry name" value="Acid Proteases"/>
    <property type="match status" value="2"/>
</dbReference>
<evidence type="ECO:0000313" key="3">
    <source>
        <dbReference type="EMBL" id="KAK5129105.1"/>
    </source>
</evidence>
<evidence type="ECO:0000256" key="2">
    <source>
        <dbReference type="SAM" id="SignalP"/>
    </source>
</evidence>
<sequence length="688" mass="73427">MLFAAYTLVLTLTSVLAVRPPEPPSSPSTIHFTISRRGGPFPTSDVANLTYLSEQLAAAEARFDLTRREIRGNKVVRVAKPRGGGGLKENGVLLGEVGRDGNWFAKLEMGDPPQGIELDLDMLTSDFFVQSTTSHQGSEYVDVASSSYQGSNQHPFPSCLCPSEEILLPTINESRSISFAHCRPSKSSIDTLRKCGSMLGLAPSYSLSQTKTPSLIKQLADAGVIDRNLFSTMFLNGHEGVLSVGGTAAEEVRRASELVQERLDRFSEWEKKKNNKQSAGFEAPPEEEPVVMERSVTDHIQHKRDPSDWRSEWRFTPTQGAAGWWQILMPGVWINNVKTLKNQPTVIDLSTPFVLAPPSGARAFYAAIPGCVRLPPPHNRFHAFPCLNKPTVHFEFAGWNFPVFRGTRDDSASDGGLGGRLSLGRVAKGSGYCVGAVVETLMGVGHAAGYVRAGGGGGRAGPEAGVLAGNGMRGVWVLGEIGTVRPLTQRNHSRQTGSAPPKQPASQPSRRTRTATVSSPIIAELVRARARAQATPTPLLADLSGTLGSGALGGGAGGGSHAAAVTGRLMRMGKRVLVRCLAEDRASRLEEEREARPDVGVDVGFEVERVERSKGVGECEEWTRMLAGRRSGWVGCGVGGDGVGVGEAERSGAWEGGGGVVVAVEVEDPGEEETDGLTFRGRDGGSDE</sequence>
<dbReference type="Proteomes" id="UP001357485">
    <property type="component" value="Unassembled WGS sequence"/>
</dbReference>
<evidence type="ECO:0000256" key="1">
    <source>
        <dbReference type="SAM" id="MobiDB-lite"/>
    </source>
</evidence>
<feature type="region of interest" description="Disordered" evidence="1">
    <location>
        <begin position="489"/>
        <end position="518"/>
    </location>
</feature>
<dbReference type="SUPFAM" id="SSF50630">
    <property type="entry name" value="Acid proteases"/>
    <property type="match status" value="1"/>
</dbReference>
<proteinExistence type="predicted"/>
<feature type="chain" id="PRO_5045279177" description="Peptidase A1 domain-containing protein" evidence="2">
    <location>
        <begin position="18"/>
        <end position="688"/>
    </location>
</feature>
<accession>A0ABR0KTB9</accession>
<name>A0ABR0KTB9_9PEZI</name>
<reference evidence="3 4" key="1">
    <citation type="submission" date="2023-08" db="EMBL/GenBank/DDBJ databases">
        <title>Black Yeasts Isolated from many extreme environments.</title>
        <authorList>
            <person name="Coleine C."/>
            <person name="Stajich J.E."/>
            <person name="Selbmann L."/>
        </authorList>
    </citation>
    <scope>NUCLEOTIDE SEQUENCE [LARGE SCALE GENOMIC DNA]</scope>
    <source>
        <strain evidence="3 4">CCFEE 536</strain>
    </source>
</reference>
<evidence type="ECO:0008006" key="5">
    <source>
        <dbReference type="Google" id="ProtNLM"/>
    </source>
</evidence>
<feature type="region of interest" description="Disordered" evidence="1">
    <location>
        <begin position="668"/>
        <end position="688"/>
    </location>
</feature>
<protein>
    <recommendedName>
        <fullName evidence="5">Peptidase A1 domain-containing protein</fullName>
    </recommendedName>
</protein>
<feature type="compositionally biased region" description="Low complexity" evidence="1">
    <location>
        <begin position="498"/>
        <end position="509"/>
    </location>
</feature>
<organism evidence="3 4">
    <name type="scientific">Cryomyces antarcticus</name>
    <dbReference type="NCBI Taxonomy" id="329879"/>
    <lineage>
        <taxon>Eukaryota</taxon>
        <taxon>Fungi</taxon>
        <taxon>Dikarya</taxon>
        <taxon>Ascomycota</taxon>
        <taxon>Pezizomycotina</taxon>
        <taxon>Dothideomycetes</taxon>
        <taxon>Dothideomycetes incertae sedis</taxon>
        <taxon>Cryomyces</taxon>
    </lineage>
</organism>
<feature type="signal peptide" evidence="2">
    <location>
        <begin position="1"/>
        <end position="17"/>
    </location>
</feature>
<keyword evidence="4" id="KW-1185">Reference proteome</keyword>
<comment type="caution">
    <text evidence="3">The sequence shown here is derived from an EMBL/GenBank/DDBJ whole genome shotgun (WGS) entry which is preliminary data.</text>
</comment>
<gene>
    <name evidence="3" type="ORF">LTR16_002451</name>
</gene>
<evidence type="ECO:0000313" key="4">
    <source>
        <dbReference type="Proteomes" id="UP001357485"/>
    </source>
</evidence>
<keyword evidence="2" id="KW-0732">Signal</keyword>
<dbReference type="InterPro" id="IPR021109">
    <property type="entry name" value="Peptidase_aspartic_dom_sf"/>
</dbReference>